<dbReference type="SMART" id="SM00225">
    <property type="entry name" value="BTB"/>
    <property type="match status" value="2"/>
</dbReference>
<dbReference type="InterPro" id="IPR000210">
    <property type="entry name" value="BTB/POZ_dom"/>
</dbReference>
<evidence type="ECO:0000313" key="2">
    <source>
        <dbReference type="EMBL" id="KAB5591659.1"/>
    </source>
</evidence>
<evidence type="ECO:0000313" key="3">
    <source>
        <dbReference type="Proteomes" id="UP000383932"/>
    </source>
</evidence>
<dbReference type="Gene3D" id="3.30.710.10">
    <property type="entry name" value="Potassium Channel Kv1.1, Chain A"/>
    <property type="match status" value="2"/>
</dbReference>
<organism evidence="2 3">
    <name type="scientific">Ceratobasidium theobromae</name>
    <dbReference type="NCBI Taxonomy" id="1582974"/>
    <lineage>
        <taxon>Eukaryota</taxon>
        <taxon>Fungi</taxon>
        <taxon>Dikarya</taxon>
        <taxon>Basidiomycota</taxon>
        <taxon>Agaricomycotina</taxon>
        <taxon>Agaricomycetes</taxon>
        <taxon>Cantharellales</taxon>
        <taxon>Ceratobasidiaceae</taxon>
        <taxon>Ceratobasidium</taxon>
    </lineage>
</organism>
<evidence type="ECO:0000259" key="1">
    <source>
        <dbReference type="PROSITE" id="PS50097"/>
    </source>
</evidence>
<keyword evidence="2" id="KW-0067">ATP-binding</keyword>
<comment type="caution">
    <text evidence="2">The sequence shown here is derived from an EMBL/GenBank/DDBJ whole genome shotgun (WGS) entry which is preliminary data.</text>
</comment>
<keyword evidence="2" id="KW-0347">Helicase</keyword>
<protein>
    <submittedName>
        <fullName evidence="2">Helicase ssl-1</fullName>
    </submittedName>
</protein>
<keyword evidence="2" id="KW-0547">Nucleotide-binding</keyword>
<keyword evidence="3" id="KW-1185">Reference proteome</keyword>
<gene>
    <name evidence="2" type="ORF">CTheo_4911</name>
</gene>
<dbReference type="GO" id="GO:0004386">
    <property type="term" value="F:helicase activity"/>
    <property type="evidence" value="ECO:0007669"/>
    <property type="project" value="UniProtKB-KW"/>
</dbReference>
<feature type="domain" description="BTB" evidence="1">
    <location>
        <begin position="24"/>
        <end position="100"/>
    </location>
</feature>
<dbReference type="EMBL" id="SSOP01000095">
    <property type="protein sequence ID" value="KAB5591659.1"/>
    <property type="molecule type" value="Genomic_DNA"/>
</dbReference>
<dbReference type="OrthoDB" id="2593747at2759"/>
<dbReference type="AlphaFoldDB" id="A0A5N5QJ44"/>
<keyword evidence="2" id="KW-0378">Hydrolase</keyword>
<dbReference type="PROSITE" id="PS50097">
    <property type="entry name" value="BTB"/>
    <property type="match status" value="2"/>
</dbReference>
<name>A0A5N5QJ44_9AGAM</name>
<reference evidence="2 3" key="1">
    <citation type="journal article" date="2019" name="Fungal Biol. Biotechnol.">
        <title>Draft genome sequence of fastidious pathogen Ceratobasidium theobromae, which causes vascular-streak dieback in Theobroma cacao.</title>
        <authorList>
            <person name="Ali S.S."/>
            <person name="Asman A."/>
            <person name="Shao J."/>
            <person name="Firmansyah A.P."/>
            <person name="Susilo A.W."/>
            <person name="Rosmana A."/>
            <person name="McMahon P."/>
            <person name="Junaid M."/>
            <person name="Guest D."/>
            <person name="Kheng T.Y."/>
            <person name="Meinhardt L.W."/>
            <person name="Bailey B.A."/>
        </authorList>
    </citation>
    <scope>NUCLEOTIDE SEQUENCE [LARGE SCALE GENOMIC DNA]</scope>
    <source>
        <strain evidence="2 3">CT2</strain>
    </source>
</reference>
<dbReference type="SUPFAM" id="SSF54695">
    <property type="entry name" value="POZ domain"/>
    <property type="match status" value="2"/>
</dbReference>
<dbReference type="InterPro" id="IPR011333">
    <property type="entry name" value="SKP1/BTB/POZ_sf"/>
</dbReference>
<sequence>MIGSEATSSKPPLATKRHSEFFFEDNLVVIQIEDTLFNVHRYQLLKSETFSDMFKVPKGSSREPEEGSSPENPIVIQGVAASDFTALLKVLYAGQFSGNQITPDAPLIVPAFRLANMWNFADLRACLLPLAEELLSDVNKIVFAREFDIKDWLVPAHVKLCQRAEPLTTDEATKLGLHSLLMISRMREQPRGTLALGSGYYCKSCSGGFISATNYGAPCKRCGSRSTSVYYEAPATIIGNSPPGSATIEDRVKKWVTDGCRVSDSKPPLATKRHTEFFFDNTLVAIQIEDTLFNVHKYQLLKSEIFSDMFKIPKEANEEPEEGSSPENPIVMQGVTVSDFVALLRVLYASHFSSNQPAPEASLIIPAFRLANMWNFLDLRTYLLPLAEKELSDIDKILFAREFGIKEWLVPAHVNLCTRPEPLTSDDAIKLGVQSILLIFRIREQMKPKALKQGAGYYCAGCSGGFTYTGNSGYCAGCSGSYVYVYYDGSSSQNSAKIKELVEKWVEAGCVLKGELVIN</sequence>
<proteinExistence type="predicted"/>
<dbReference type="Pfam" id="PF00651">
    <property type="entry name" value="BTB"/>
    <property type="match status" value="2"/>
</dbReference>
<dbReference type="Proteomes" id="UP000383932">
    <property type="component" value="Unassembled WGS sequence"/>
</dbReference>
<accession>A0A5N5QJ44</accession>
<feature type="domain" description="BTB" evidence="1">
    <location>
        <begin position="282"/>
        <end position="356"/>
    </location>
</feature>